<dbReference type="Proteomes" id="UP000470470">
    <property type="component" value="Unassembled WGS sequence"/>
</dbReference>
<evidence type="ECO:0000313" key="9">
    <source>
        <dbReference type="EMBL" id="NEL55510.1"/>
    </source>
</evidence>
<evidence type="ECO:0000259" key="8">
    <source>
        <dbReference type="Pfam" id="PF14200"/>
    </source>
</evidence>
<dbReference type="InterPro" id="IPR006710">
    <property type="entry name" value="Glyco_hydro_43"/>
</dbReference>
<dbReference type="PANTHER" id="PTHR43301">
    <property type="entry name" value="ARABINAN ENDO-1,5-ALPHA-L-ARABINOSIDASE"/>
    <property type="match status" value="1"/>
</dbReference>
<evidence type="ECO:0000256" key="7">
    <source>
        <dbReference type="SAM" id="SignalP"/>
    </source>
</evidence>
<dbReference type="Gene3D" id="2.115.10.20">
    <property type="entry name" value="Glycosyl hydrolase domain, family 43"/>
    <property type="match status" value="1"/>
</dbReference>
<dbReference type="RefSeq" id="WP_152727416.1">
    <property type="nucleotide sequence ID" value="NZ_JAABOZ010000001.1"/>
</dbReference>
<feature type="signal peptide" evidence="7">
    <location>
        <begin position="1"/>
        <end position="32"/>
    </location>
</feature>
<proteinExistence type="inferred from homology"/>
<dbReference type="InterPro" id="IPR000772">
    <property type="entry name" value="Ricin_B_lectin"/>
</dbReference>
<comment type="pathway">
    <text evidence="1">Glycan metabolism; L-arabinan degradation.</text>
</comment>
<feature type="active site" description="Proton acceptor" evidence="5">
    <location>
        <position position="57"/>
    </location>
</feature>
<dbReference type="InterPro" id="IPR050727">
    <property type="entry name" value="GH43_arabinanases"/>
</dbReference>
<keyword evidence="7" id="KW-0732">Signal</keyword>
<organism evidence="9 10">
    <name type="scientific">Goekera deserti</name>
    <dbReference type="NCBI Taxonomy" id="2497753"/>
    <lineage>
        <taxon>Bacteria</taxon>
        <taxon>Bacillati</taxon>
        <taxon>Actinomycetota</taxon>
        <taxon>Actinomycetes</taxon>
        <taxon>Geodermatophilales</taxon>
        <taxon>Geodermatophilaceae</taxon>
        <taxon>Goekera</taxon>
    </lineage>
</organism>
<accession>A0A7K3WIG0</accession>
<dbReference type="SUPFAM" id="SSF75005">
    <property type="entry name" value="Arabinanase/levansucrase/invertase"/>
    <property type="match status" value="1"/>
</dbReference>
<feature type="chain" id="PRO_5038970561" evidence="7">
    <location>
        <begin position="33"/>
        <end position="633"/>
    </location>
</feature>
<dbReference type="GO" id="GO:0004553">
    <property type="term" value="F:hydrolase activity, hydrolyzing O-glycosyl compounds"/>
    <property type="evidence" value="ECO:0007669"/>
    <property type="project" value="InterPro"/>
</dbReference>
<dbReference type="InterPro" id="IPR035992">
    <property type="entry name" value="Ricin_B-like_lectins"/>
</dbReference>
<evidence type="ECO:0000313" key="10">
    <source>
        <dbReference type="Proteomes" id="UP000470470"/>
    </source>
</evidence>
<dbReference type="CDD" id="cd08998">
    <property type="entry name" value="GH43_Arb43a-like"/>
    <property type="match status" value="1"/>
</dbReference>
<dbReference type="SUPFAM" id="SSF50370">
    <property type="entry name" value="Ricin B-like lectins"/>
    <property type="match status" value="2"/>
</dbReference>
<evidence type="ECO:0000256" key="3">
    <source>
        <dbReference type="ARBA" id="ARBA00022801"/>
    </source>
</evidence>
<dbReference type="AlphaFoldDB" id="A0A7K3WIG0"/>
<gene>
    <name evidence="9" type="ORF">G1H19_16100</name>
</gene>
<protein>
    <submittedName>
        <fullName evidence="9">Family 43 glycosylhydrolase</fullName>
    </submittedName>
</protein>
<dbReference type="Pfam" id="PF14200">
    <property type="entry name" value="RicinB_lectin_2"/>
    <property type="match status" value="1"/>
</dbReference>
<sequence length="633" mass="67263">MIRSRTLRRAWVPALLAAALVGAAALTAPATAAPSPAITNPPLVAGADRPADPVAHDPTVVKEGDWYYLAITGDAATGRDYLPMKRSKDLLSWEALPPVFTQVPDRVLAAIGATQADAPKDAWAPDLSWTGTEWRLYYSVSRFGTTNSVTALATSKTLDPDSPDYGWTDQGVVIESEPGSLAYNAIDANYTQDAQGKAYLTFGSFFGGIQIVALDPATGKLAAGATPQTIATRPIQFNPIEGPSIIRNGDHYYLFVAFDYCCRGAESDYRVMVGRSTSITGPYVDKAGVPMLQGGGTEVLRGYNEFQGTGHPDTFSDGGTDFLVNHYYDLLSDPTPRANIRAITWTGGWPTVGDPANPSRWAGHGSAYVQVVPREGAGVVGTENCGYATANVVLTAPSSSTCQQWQIDARDARQVTDGSETGSRFQNRNANMSADLPGCAEAQTDGDVRQFDWLGNFFYNICQRWTFTPAPDGYTTVASIAGRNLVWTAAGTDLRVGTPTAAASQQFRFQPVGPVLLGSATDRTQTLGQSTCSASKPNSTSPVFQTRTRDSCQEWTVTSTGGAQYAVTNTRTGLQLAAGQCGDEPGTGALRLVKPGPSKSPCRAWTLVPGNDGTWSLTNAGTGVPQQVRLLIP</sequence>
<feature type="domain" description="Ricin B lectin" evidence="8">
    <location>
        <begin position="552"/>
        <end position="623"/>
    </location>
</feature>
<feature type="active site" description="Proton donor" evidence="5">
    <location>
        <position position="241"/>
    </location>
</feature>
<dbReference type="CDD" id="cd00161">
    <property type="entry name" value="beta-trefoil_Ricin-like"/>
    <property type="match status" value="2"/>
</dbReference>
<dbReference type="EMBL" id="JAAGWK010000023">
    <property type="protein sequence ID" value="NEL55510.1"/>
    <property type="molecule type" value="Genomic_DNA"/>
</dbReference>
<evidence type="ECO:0000256" key="2">
    <source>
        <dbReference type="ARBA" id="ARBA00009865"/>
    </source>
</evidence>
<evidence type="ECO:0000256" key="1">
    <source>
        <dbReference type="ARBA" id="ARBA00004834"/>
    </source>
</evidence>
<comment type="similarity">
    <text evidence="2">Belongs to the glycosyl hydrolase 43 family.</text>
</comment>
<evidence type="ECO:0000256" key="6">
    <source>
        <dbReference type="PIRSR" id="PIRSR606710-2"/>
    </source>
</evidence>
<name>A0A7K3WIG0_9ACTN</name>
<evidence type="ECO:0000256" key="4">
    <source>
        <dbReference type="ARBA" id="ARBA00023295"/>
    </source>
</evidence>
<keyword evidence="4" id="KW-0326">Glycosidase</keyword>
<dbReference type="InterPro" id="IPR023296">
    <property type="entry name" value="Glyco_hydro_beta-prop_sf"/>
</dbReference>
<keyword evidence="3 9" id="KW-0378">Hydrolase</keyword>
<dbReference type="Gene3D" id="2.80.10.50">
    <property type="match status" value="2"/>
</dbReference>
<dbReference type="GO" id="GO:0005975">
    <property type="term" value="P:carbohydrate metabolic process"/>
    <property type="evidence" value="ECO:0007669"/>
    <property type="project" value="InterPro"/>
</dbReference>
<dbReference type="PANTHER" id="PTHR43301:SF3">
    <property type="entry name" value="ARABINAN ENDO-1,5-ALPHA-L-ARABINOSIDASE A-RELATED"/>
    <property type="match status" value="1"/>
</dbReference>
<comment type="caution">
    <text evidence="9">The sequence shown here is derived from an EMBL/GenBank/DDBJ whole genome shotgun (WGS) entry which is preliminary data.</text>
</comment>
<dbReference type="Pfam" id="PF04616">
    <property type="entry name" value="Glyco_hydro_43"/>
    <property type="match status" value="1"/>
</dbReference>
<keyword evidence="10" id="KW-1185">Reference proteome</keyword>
<feature type="site" description="Important for catalytic activity, responsible for pKa modulation of the active site Glu and correct orientation of both the proton donor and substrate" evidence="6">
    <location>
        <position position="187"/>
    </location>
</feature>
<reference evidence="9 10" key="1">
    <citation type="submission" date="2020-02" db="EMBL/GenBank/DDBJ databases">
        <title>The whole genome sequence of CPCC 205119.</title>
        <authorList>
            <person name="Jiang Z."/>
        </authorList>
    </citation>
    <scope>NUCLEOTIDE SEQUENCE [LARGE SCALE GENOMIC DNA]</scope>
    <source>
        <strain evidence="9 10">CPCC 205119</strain>
    </source>
</reference>
<evidence type="ECO:0000256" key="5">
    <source>
        <dbReference type="PIRSR" id="PIRSR606710-1"/>
    </source>
</evidence>